<dbReference type="NCBIfam" id="TIGR00147">
    <property type="entry name" value="YegS/Rv2252/BmrU family lipid kinase"/>
    <property type="match status" value="1"/>
</dbReference>
<evidence type="ECO:0000256" key="4">
    <source>
        <dbReference type="ARBA" id="ARBA00022679"/>
    </source>
</evidence>
<keyword evidence="5" id="KW-0479">Metal-binding</keyword>
<keyword evidence="8" id="KW-0067">ATP-binding</keyword>
<keyword evidence="10" id="KW-0443">Lipid metabolism</keyword>
<dbReference type="InterPro" id="IPR050187">
    <property type="entry name" value="Lipid_Phosphate_FormReg"/>
</dbReference>
<proteinExistence type="inferred from homology"/>
<keyword evidence="3" id="KW-0444">Lipid biosynthesis</keyword>
<dbReference type="InterPro" id="IPR017438">
    <property type="entry name" value="ATP-NAD_kinase_N"/>
</dbReference>
<evidence type="ECO:0000313" key="15">
    <source>
        <dbReference type="Proteomes" id="UP000199136"/>
    </source>
</evidence>
<dbReference type="SMART" id="SM00046">
    <property type="entry name" value="DAGKc"/>
    <property type="match status" value="1"/>
</dbReference>
<sequence>MKKIMIIANPSSGKEQSEEYIEKLKSILSETTQEIKVNKTKEKGDAENYAHKAAEEDFDTVIAMGGDGTMHEVVNGLRKNDQSTALGIVPLGTVNNFAKALGIPNDPLEAIEVFSDAQIVPIDTGRINDTYFVSSVSAGPIPETVQHVDSEMKTTFGPLAYFIQGVKALDQETVYPFTLLFDGKEVKEQYSLMIIALSNSVAGIQNFIPEATIEDGKLYFLGLKETNLHQKLVLVPMLFQNHADYSDQVDMIPFSKAQIRLDKENDLKTTIDGEVGLSFPAEVEVFPHSLNVLIPAKSTVVEE</sequence>
<dbReference type="GO" id="GO:0005524">
    <property type="term" value="F:ATP binding"/>
    <property type="evidence" value="ECO:0007669"/>
    <property type="project" value="UniProtKB-KW"/>
</dbReference>
<dbReference type="GO" id="GO:0005886">
    <property type="term" value="C:plasma membrane"/>
    <property type="evidence" value="ECO:0007669"/>
    <property type="project" value="TreeGrafter"/>
</dbReference>
<evidence type="ECO:0000256" key="7">
    <source>
        <dbReference type="ARBA" id="ARBA00022777"/>
    </source>
</evidence>
<accession>A0A1I5VG59</accession>
<keyword evidence="15" id="KW-1185">Reference proteome</keyword>
<evidence type="ECO:0000256" key="5">
    <source>
        <dbReference type="ARBA" id="ARBA00022723"/>
    </source>
</evidence>
<evidence type="ECO:0000256" key="11">
    <source>
        <dbReference type="ARBA" id="ARBA00023209"/>
    </source>
</evidence>
<evidence type="ECO:0000256" key="3">
    <source>
        <dbReference type="ARBA" id="ARBA00022516"/>
    </source>
</evidence>
<dbReference type="Gene3D" id="2.60.200.40">
    <property type="match status" value="1"/>
</dbReference>
<comment type="cofactor">
    <cofactor evidence="1">
        <name>Mg(2+)</name>
        <dbReference type="ChEBI" id="CHEBI:18420"/>
    </cofactor>
</comment>
<keyword evidence="11" id="KW-0594">Phospholipid biosynthesis</keyword>
<dbReference type="OrthoDB" id="142078at2"/>
<evidence type="ECO:0000259" key="13">
    <source>
        <dbReference type="PROSITE" id="PS50146"/>
    </source>
</evidence>
<dbReference type="RefSeq" id="WP_092479583.1">
    <property type="nucleotide sequence ID" value="NZ_FOXW01000001.1"/>
</dbReference>
<dbReference type="InterPro" id="IPR016064">
    <property type="entry name" value="NAD/diacylglycerol_kinase_sf"/>
</dbReference>
<dbReference type="PROSITE" id="PS50146">
    <property type="entry name" value="DAGK"/>
    <property type="match status" value="1"/>
</dbReference>
<gene>
    <name evidence="14" type="ORF">SAMN04488506_0531</name>
</gene>
<protein>
    <submittedName>
        <fullName evidence="14">Lipid kinase, YegS/Rv2252/BmrU family</fullName>
    </submittedName>
</protein>
<evidence type="ECO:0000256" key="9">
    <source>
        <dbReference type="ARBA" id="ARBA00022842"/>
    </source>
</evidence>
<keyword evidence="12" id="KW-1208">Phospholipid metabolism</keyword>
<dbReference type="Pfam" id="PF19279">
    <property type="entry name" value="YegS_C"/>
    <property type="match status" value="1"/>
</dbReference>
<dbReference type="GO" id="GO:0008654">
    <property type="term" value="P:phospholipid biosynthetic process"/>
    <property type="evidence" value="ECO:0007669"/>
    <property type="project" value="UniProtKB-KW"/>
</dbReference>
<dbReference type="STRING" id="82801.SAMN04488506_0531"/>
<evidence type="ECO:0000256" key="2">
    <source>
        <dbReference type="ARBA" id="ARBA00005983"/>
    </source>
</evidence>
<evidence type="ECO:0000256" key="12">
    <source>
        <dbReference type="ARBA" id="ARBA00023264"/>
    </source>
</evidence>
<name>A0A1I5VG59_9LACT</name>
<dbReference type="GO" id="GO:0004143">
    <property type="term" value="F:ATP-dependent diacylglycerol kinase activity"/>
    <property type="evidence" value="ECO:0007669"/>
    <property type="project" value="TreeGrafter"/>
</dbReference>
<evidence type="ECO:0000313" key="14">
    <source>
        <dbReference type="EMBL" id="SFQ06453.1"/>
    </source>
</evidence>
<dbReference type="PANTHER" id="PTHR12358:SF106">
    <property type="entry name" value="LIPID KINASE YEGS"/>
    <property type="match status" value="1"/>
</dbReference>
<dbReference type="Pfam" id="PF00781">
    <property type="entry name" value="DAGK_cat"/>
    <property type="match status" value="1"/>
</dbReference>
<organism evidence="14 15">
    <name type="scientific">Desemzia incerta</name>
    <dbReference type="NCBI Taxonomy" id="82801"/>
    <lineage>
        <taxon>Bacteria</taxon>
        <taxon>Bacillati</taxon>
        <taxon>Bacillota</taxon>
        <taxon>Bacilli</taxon>
        <taxon>Lactobacillales</taxon>
        <taxon>Carnobacteriaceae</taxon>
        <taxon>Desemzia</taxon>
    </lineage>
</organism>
<evidence type="ECO:0000256" key="1">
    <source>
        <dbReference type="ARBA" id="ARBA00001946"/>
    </source>
</evidence>
<dbReference type="PANTHER" id="PTHR12358">
    <property type="entry name" value="SPHINGOSINE KINASE"/>
    <property type="match status" value="1"/>
</dbReference>
<keyword evidence="9" id="KW-0460">Magnesium</keyword>
<dbReference type="InterPro" id="IPR045540">
    <property type="entry name" value="YegS/DAGK_C"/>
</dbReference>
<keyword evidence="7 14" id="KW-0418">Kinase</keyword>
<dbReference type="GO" id="GO:0046872">
    <property type="term" value="F:metal ion binding"/>
    <property type="evidence" value="ECO:0007669"/>
    <property type="project" value="UniProtKB-KW"/>
</dbReference>
<keyword evidence="4" id="KW-0808">Transferase</keyword>
<feature type="domain" description="DAGKc" evidence="13">
    <location>
        <begin position="1"/>
        <end position="131"/>
    </location>
</feature>
<dbReference type="Gene3D" id="3.40.50.10330">
    <property type="entry name" value="Probable inorganic polyphosphate/atp-NAD kinase, domain 1"/>
    <property type="match status" value="1"/>
</dbReference>
<evidence type="ECO:0000256" key="8">
    <source>
        <dbReference type="ARBA" id="ARBA00022840"/>
    </source>
</evidence>
<dbReference type="InterPro" id="IPR005218">
    <property type="entry name" value="Diacylglycerol/lipid_kinase"/>
</dbReference>
<comment type="similarity">
    <text evidence="2">Belongs to the diacylglycerol/lipid kinase family.</text>
</comment>
<dbReference type="SUPFAM" id="SSF111331">
    <property type="entry name" value="NAD kinase/diacylglycerol kinase-like"/>
    <property type="match status" value="1"/>
</dbReference>
<dbReference type="AlphaFoldDB" id="A0A1I5VG59"/>
<evidence type="ECO:0000256" key="6">
    <source>
        <dbReference type="ARBA" id="ARBA00022741"/>
    </source>
</evidence>
<reference evidence="14 15" key="1">
    <citation type="submission" date="2016-10" db="EMBL/GenBank/DDBJ databases">
        <authorList>
            <person name="de Groot N.N."/>
        </authorList>
    </citation>
    <scope>NUCLEOTIDE SEQUENCE [LARGE SCALE GENOMIC DNA]</scope>
    <source>
        <strain evidence="14 15">DSM 20581</strain>
    </source>
</reference>
<evidence type="ECO:0000256" key="10">
    <source>
        <dbReference type="ARBA" id="ARBA00023098"/>
    </source>
</evidence>
<dbReference type="EMBL" id="FOXW01000001">
    <property type="protein sequence ID" value="SFQ06453.1"/>
    <property type="molecule type" value="Genomic_DNA"/>
</dbReference>
<dbReference type="InterPro" id="IPR001206">
    <property type="entry name" value="Diacylglycerol_kinase_cat_dom"/>
</dbReference>
<dbReference type="Proteomes" id="UP000199136">
    <property type="component" value="Unassembled WGS sequence"/>
</dbReference>
<keyword evidence="6" id="KW-0547">Nucleotide-binding</keyword>